<protein>
    <recommendedName>
        <fullName evidence="2">Thymidylate kinase-like domain-containing protein</fullName>
    </recommendedName>
</protein>
<dbReference type="GO" id="GO:0006233">
    <property type="term" value="P:dTDP biosynthetic process"/>
    <property type="evidence" value="ECO:0007669"/>
    <property type="project" value="TreeGrafter"/>
</dbReference>
<proteinExistence type="inferred from homology"/>
<dbReference type="EnsemblMetazoa" id="Aqu2.1.31709_001">
    <property type="protein sequence ID" value="Aqu2.1.31709_001"/>
    <property type="gene ID" value="Aqu2.1.31709"/>
</dbReference>
<dbReference type="GO" id="GO:0005829">
    <property type="term" value="C:cytosol"/>
    <property type="evidence" value="ECO:0007669"/>
    <property type="project" value="TreeGrafter"/>
</dbReference>
<evidence type="ECO:0000313" key="3">
    <source>
        <dbReference type="EnsemblMetazoa" id="Aqu2.1.31709_001"/>
    </source>
</evidence>
<reference evidence="3" key="1">
    <citation type="submission" date="2017-05" db="UniProtKB">
        <authorList>
            <consortium name="EnsemblMetazoa"/>
        </authorList>
    </citation>
    <scope>IDENTIFICATION</scope>
</reference>
<dbReference type="InterPro" id="IPR039430">
    <property type="entry name" value="Thymidylate_kin-like_dom"/>
</dbReference>
<dbReference type="AlphaFoldDB" id="A0A1X7UW07"/>
<dbReference type="eggNOG" id="KOG3327">
    <property type="taxonomic scope" value="Eukaryota"/>
</dbReference>
<dbReference type="PANTHER" id="PTHR10344">
    <property type="entry name" value="THYMIDYLATE KINASE"/>
    <property type="match status" value="1"/>
</dbReference>
<accession>A0A1X7UW07</accession>
<name>A0A1X7UW07_AMPQE</name>
<dbReference type="GO" id="GO:0006235">
    <property type="term" value="P:dTTP biosynthetic process"/>
    <property type="evidence" value="ECO:0007669"/>
    <property type="project" value="TreeGrafter"/>
</dbReference>
<dbReference type="InParanoid" id="A0A1X7UW07"/>
<evidence type="ECO:0000256" key="1">
    <source>
        <dbReference type="ARBA" id="ARBA00009776"/>
    </source>
</evidence>
<dbReference type="PANTHER" id="PTHR10344:SF1">
    <property type="entry name" value="THYMIDYLATE KINASE"/>
    <property type="match status" value="1"/>
</dbReference>
<dbReference type="GO" id="GO:0004798">
    <property type="term" value="F:dTMP kinase activity"/>
    <property type="evidence" value="ECO:0007669"/>
    <property type="project" value="TreeGrafter"/>
</dbReference>
<dbReference type="InterPro" id="IPR027417">
    <property type="entry name" value="P-loop_NTPase"/>
</dbReference>
<comment type="similarity">
    <text evidence="1">Belongs to the thymidylate kinase family.</text>
</comment>
<dbReference type="SUPFAM" id="SSF52540">
    <property type="entry name" value="P-loop containing nucleoside triphosphate hydrolases"/>
    <property type="match status" value="1"/>
</dbReference>
<dbReference type="Gene3D" id="3.40.50.300">
    <property type="entry name" value="P-loop containing nucleotide triphosphate hydrolases"/>
    <property type="match status" value="1"/>
</dbReference>
<organism evidence="3">
    <name type="scientific">Amphimedon queenslandica</name>
    <name type="common">Sponge</name>
    <dbReference type="NCBI Taxonomy" id="400682"/>
    <lineage>
        <taxon>Eukaryota</taxon>
        <taxon>Metazoa</taxon>
        <taxon>Porifera</taxon>
        <taxon>Demospongiae</taxon>
        <taxon>Heteroscleromorpha</taxon>
        <taxon>Haplosclerida</taxon>
        <taxon>Niphatidae</taxon>
        <taxon>Amphimedon</taxon>
    </lineage>
</organism>
<dbReference type="GO" id="GO:0006227">
    <property type="term" value="P:dUDP biosynthetic process"/>
    <property type="evidence" value="ECO:0007669"/>
    <property type="project" value="TreeGrafter"/>
</dbReference>
<dbReference type="GO" id="GO:0005634">
    <property type="term" value="C:nucleus"/>
    <property type="evidence" value="ECO:0007669"/>
    <property type="project" value="TreeGrafter"/>
</dbReference>
<dbReference type="OrthoDB" id="425602at2759"/>
<dbReference type="GO" id="GO:0004550">
    <property type="term" value="F:nucleoside diphosphate kinase activity"/>
    <property type="evidence" value="ECO:0007669"/>
    <property type="project" value="TreeGrafter"/>
</dbReference>
<feature type="domain" description="Thymidylate kinase-like" evidence="2">
    <location>
        <begin position="11"/>
        <end position="60"/>
    </location>
</feature>
<evidence type="ECO:0000259" key="2">
    <source>
        <dbReference type="Pfam" id="PF02223"/>
    </source>
</evidence>
<dbReference type="GO" id="GO:0005739">
    <property type="term" value="C:mitochondrion"/>
    <property type="evidence" value="ECO:0007669"/>
    <property type="project" value="TreeGrafter"/>
</dbReference>
<dbReference type="Pfam" id="PF02223">
    <property type="entry name" value="Thymidylate_kin"/>
    <property type="match status" value="1"/>
</dbReference>
<dbReference type="STRING" id="400682.A0A1X7UW07"/>
<sequence length="63" mass="7261">MNIYSSYLCGIKGASLDWCKCPDRGLPCPDVIFYFHLSSEEALKRSGYGEERYEKKSFQEVSQ</sequence>